<dbReference type="Proteomes" id="UP000243308">
    <property type="component" value="Mitochondrion MT"/>
</dbReference>
<accession>A0A086VL82</accession>
<proteinExistence type="predicted"/>
<dbReference type="Pfam" id="PF07460">
    <property type="entry name" value="NUMOD3"/>
    <property type="match status" value="1"/>
</dbReference>
<dbReference type="InterPro" id="IPR010896">
    <property type="entry name" value="NUMOD1"/>
</dbReference>
<keyword evidence="4" id="KW-0378">Hydrolase</keyword>
<comment type="similarity">
    <text evidence="1">To endonucleases of group I introns of fungi and phage.</text>
</comment>
<name>A0A086VL82_9FUNG</name>
<dbReference type="Gene3D" id="3.40.1440.10">
    <property type="entry name" value="GIY-YIG endonuclease"/>
    <property type="match status" value="1"/>
</dbReference>
<organism evidence="6 7">
    <name type="scientific">Podila verticillata NRRL 6337</name>
    <dbReference type="NCBI Taxonomy" id="1069443"/>
    <lineage>
        <taxon>Eukaryota</taxon>
        <taxon>Fungi</taxon>
        <taxon>Fungi incertae sedis</taxon>
        <taxon>Mucoromycota</taxon>
        <taxon>Mortierellomycotina</taxon>
        <taxon>Mortierellomycetes</taxon>
        <taxon>Mortierellales</taxon>
        <taxon>Mortierellaceae</taxon>
        <taxon>Podila</taxon>
    </lineage>
</organism>
<evidence type="ECO:0000256" key="2">
    <source>
        <dbReference type="ARBA" id="ARBA00022722"/>
    </source>
</evidence>
<dbReference type="GO" id="GO:0016787">
    <property type="term" value="F:hydrolase activity"/>
    <property type="evidence" value="ECO:0007669"/>
    <property type="project" value="UniProtKB-KW"/>
</dbReference>
<dbReference type="SUPFAM" id="SSF64496">
    <property type="entry name" value="DNA-binding domain of intron-encoded endonucleases"/>
    <property type="match status" value="1"/>
</dbReference>
<dbReference type="InterPro" id="IPR006350">
    <property type="entry name" value="Intron_endoG1"/>
</dbReference>
<evidence type="ECO:0000313" key="7">
    <source>
        <dbReference type="Proteomes" id="UP000243308"/>
    </source>
</evidence>
<dbReference type="InterPro" id="IPR000305">
    <property type="entry name" value="GIY-YIG_endonuc"/>
</dbReference>
<dbReference type="InterPro" id="IPR003611">
    <property type="entry name" value="NUMOD3"/>
</dbReference>
<keyword evidence="2" id="KW-0540">Nuclease</keyword>
<feature type="domain" description="GIY-YIG" evidence="5">
    <location>
        <begin position="51"/>
        <end position="145"/>
    </location>
</feature>
<dbReference type="OrthoDB" id="2446747at2759"/>
<dbReference type="AlphaFoldDB" id="A0A086VL82"/>
<dbReference type="SMART" id="SM00497">
    <property type="entry name" value="IENR1"/>
    <property type="match status" value="1"/>
</dbReference>
<reference evidence="6 7" key="1">
    <citation type="submission" date="2011-02" db="EMBL/GenBank/DDBJ databases">
        <title>The Genome Sequence of Mortierella verticillata NRRL 6337.</title>
        <authorList>
            <consortium name="The Broad Institute Genome Sequencing Platform"/>
            <person name="Russ C."/>
            <person name="Cuomo C."/>
            <person name="Burger G."/>
            <person name="Gray M.W."/>
            <person name="Holland P.W.H."/>
            <person name="King N."/>
            <person name="Lang F.B.F."/>
            <person name="Roger A.J."/>
            <person name="Ruiz-Trillo I."/>
            <person name="Young S.K."/>
            <person name="Zeng Q."/>
            <person name="Gargeya S."/>
            <person name="Alvarado L."/>
            <person name="Berlin A."/>
            <person name="Chapman S.B."/>
            <person name="Chen Z."/>
            <person name="Freedman E."/>
            <person name="Gellesch M."/>
            <person name="Goldberg J."/>
            <person name="Griggs A."/>
            <person name="Gujja S."/>
            <person name="Heilman E."/>
            <person name="Heiman D."/>
            <person name="Howarth C."/>
            <person name="Mehta T."/>
            <person name="Neiman D."/>
            <person name="Pearson M."/>
            <person name="Roberts A."/>
            <person name="Saif S."/>
            <person name="Shea T."/>
            <person name="Shenoy N."/>
            <person name="Sisk P."/>
            <person name="Stolte C."/>
            <person name="Sykes S."/>
            <person name="White J."/>
            <person name="Yandava C."/>
            <person name="Haas B."/>
            <person name="Nusbaum C."/>
            <person name="Birren B."/>
        </authorList>
    </citation>
    <scope>NUCLEOTIDE SEQUENCE [LARGE SCALE GENOMIC DNA]</scope>
    <source>
        <strain evidence="6 7">NRRL 6337</strain>
    </source>
</reference>
<dbReference type="Pfam" id="PF01541">
    <property type="entry name" value="GIY-YIG"/>
    <property type="match status" value="1"/>
</dbReference>
<evidence type="ECO:0000256" key="1">
    <source>
        <dbReference type="ARBA" id="ARBA00010045"/>
    </source>
</evidence>
<dbReference type="SMR" id="A0A086VL82"/>
<keyword evidence="6" id="KW-0496">Mitochondrion</keyword>
<dbReference type="Pfam" id="PF07453">
    <property type="entry name" value="NUMOD1"/>
    <property type="match status" value="1"/>
</dbReference>
<dbReference type="SUPFAM" id="SSF82771">
    <property type="entry name" value="GIY-YIG endonuclease"/>
    <property type="match status" value="1"/>
</dbReference>
<dbReference type="PROSITE" id="PS50164">
    <property type="entry name" value="GIY_YIG"/>
    <property type="match status" value="1"/>
</dbReference>
<geneLocation type="mitochondrion" evidence="6"/>
<evidence type="ECO:0000256" key="4">
    <source>
        <dbReference type="ARBA" id="ARBA00022801"/>
    </source>
</evidence>
<dbReference type="SMART" id="SM00496">
    <property type="entry name" value="IENR2"/>
    <property type="match status" value="2"/>
</dbReference>
<dbReference type="SMART" id="SM00465">
    <property type="entry name" value="GIYc"/>
    <property type="match status" value="1"/>
</dbReference>
<dbReference type="InterPro" id="IPR035901">
    <property type="entry name" value="GIY-YIG_endonuc_sf"/>
</dbReference>
<dbReference type="CDD" id="cd10445">
    <property type="entry name" value="GIY-YIG_bI1_like"/>
    <property type="match status" value="1"/>
</dbReference>
<dbReference type="GO" id="GO:0003677">
    <property type="term" value="F:DNA binding"/>
    <property type="evidence" value="ECO:0007669"/>
    <property type="project" value="InterPro"/>
</dbReference>
<gene>
    <name evidence="6" type="ORF">MVEG_20019</name>
</gene>
<keyword evidence="7" id="KW-1185">Reference proteome</keyword>
<dbReference type="InterPro" id="IPR003647">
    <property type="entry name" value="Intron_nuc_1_rpt"/>
</dbReference>
<evidence type="ECO:0000256" key="3">
    <source>
        <dbReference type="ARBA" id="ARBA00022759"/>
    </source>
</evidence>
<protein>
    <submittedName>
        <fullName evidence="6">GIY-YIG endonuclease</fullName>
    </submittedName>
</protein>
<sequence length="259" mass="30021">MININLGTKKYIEILMKNTIILFNKNLPYQPVIIYNNADTERLQILKDNKGKSGLYLWTHRETGKRYVGSAVDLSKRLKNYYSPLKLKRADNYIARALLFHTHSAFSLTIIEFISIKDLSLEKARELILEREQVNINLLKPEYNILKVAGSLLGYKHTQESLTKISLSNLGKTHSVETVNKIKIALRGEKNPMSKNVLVYSFDLETKDMVLYKSFNTCIEAAKYFDCSTRNLSRYLDKNKLYKKQWILLSSLVKDNSKE</sequence>
<evidence type="ECO:0000259" key="5">
    <source>
        <dbReference type="PROSITE" id="PS50164"/>
    </source>
</evidence>
<dbReference type="GO" id="GO:0004519">
    <property type="term" value="F:endonuclease activity"/>
    <property type="evidence" value="ECO:0007669"/>
    <property type="project" value="UniProtKB-KW"/>
</dbReference>
<keyword evidence="3 6" id="KW-0255">Endonuclease</keyword>
<evidence type="ECO:0000313" key="6">
    <source>
        <dbReference type="EMBL" id="KFH98281.1"/>
    </source>
</evidence>
<dbReference type="EMBL" id="CM002878">
    <property type="protein sequence ID" value="KFH98281.1"/>
    <property type="molecule type" value="Genomic_DNA"/>
</dbReference>
<dbReference type="NCBIfam" id="TIGR01453">
    <property type="entry name" value="grpIintron_endo"/>
    <property type="match status" value="1"/>
</dbReference>